<dbReference type="SUPFAM" id="SSF53649">
    <property type="entry name" value="Alkaline phosphatase-like"/>
    <property type="match status" value="1"/>
</dbReference>
<dbReference type="InterPro" id="IPR017850">
    <property type="entry name" value="Alkaline_phosphatase_core_sf"/>
</dbReference>
<dbReference type="PANTHER" id="PTHR42693:SF53">
    <property type="entry name" value="ENDO-4-O-SULFATASE"/>
    <property type="match status" value="1"/>
</dbReference>
<gene>
    <name evidence="6" type="ORF">FGG15_19015</name>
</gene>
<evidence type="ECO:0000256" key="3">
    <source>
        <dbReference type="ARBA" id="ARBA00022801"/>
    </source>
</evidence>
<dbReference type="InterPro" id="IPR000917">
    <property type="entry name" value="Sulfatase_N"/>
</dbReference>
<proteinExistence type="inferred from homology"/>
<evidence type="ECO:0000256" key="4">
    <source>
        <dbReference type="ARBA" id="ARBA00022837"/>
    </source>
</evidence>
<keyword evidence="4" id="KW-0106">Calcium</keyword>
<evidence type="ECO:0000313" key="6">
    <source>
        <dbReference type="EMBL" id="TMU50637.1"/>
    </source>
</evidence>
<sequence>MKKLLCICLIILVWSCKSDSSNKNKSQSPNIILIMADDLGYETLGAYGSNSYKTPNLDRLAAEGMRFEHCYSTPLCTPSRVQLMTGKYNFRNYIGFGLLDPEEKTFGHYMQEAGYKTLVTGKWQLLGNEHQQTLAGNKVGSLPENAGFDDFCLWQVDQRGSRYKDPLLTIKGEGAKEFEGGFGPDVFVDYINAFMHKNKDNPFFVYYPMVLTHDPFVPTPSNQEFGAFDPQSKTNDPKHFGEMVGYMDKLVGRIVNETESLGIRENTLILFVGDNGTDRDVTSIVNNEPLKGEKGYTTDAGTHVPYIANWKGHIQKGTVNPNLIDFTDFLPSIMEAATQTKLDKTESDGLSFYPQLTGAAYTPRDWIFCHYDPNWGKFEPKRYVQNKTWKFYESGELYHLKNDPRELNPLNLEEQSSEVKQLVHQFQNILEEYR</sequence>
<dbReference type="PROSITE" id="PS00523">
    <property type="entry name" value="SULFATASE_1"/>
    <property type="match status" value="1"/>
</dbReference>
<dbReference type="RefSeq" id="WP_138839326.1">
    <property type="nucleotide sequence ID" value="NZ_VCNI01000005.1"/>
</dbReference>
<organism evidence="6 7">
    <name type="scientific">Flagellimonas algicola</name>
    <dbReference type="NCBI Taxonomy" id="2583815"/>
    <lineage>
        <taxon>Bacteria</taxon>
        <taxon>Pseudomonadati</taxon>
        <taxon>Bacteroidota</taxon>
        <taxon>Flavobacteriia</taxon>
        <taxon>Flavobacteriales</taxon>
        <taxon>Flavobacteriaceae</taxon>
        <taxon>Flagellimonas</taxon>
    </lineage>
</organism>
<comment type="similarity">
    <text evidence="1">Belongs to the sulfatase family.</text>
</comment>
<dbReference type="Pfam" id="PF00884">
    <property type="entry name" value="Sulfatase"/>
    <property type="match status" value="1"/>
</dbReference>
<name>A0ABY2WGG0_9FLAO</name>
<dbReference type="InterPro" id="IPR050738">
    <property type="entry name" value="Sulfatase"/>
</dbReference>
<keyword evidence="7" id="KW-1185">Reference proteome</keyword>
<evidence type="ECO:0000256" key="2">
    <source>
        <dbReference type="ARBA" id="ARBA00022723"/>
    </source>
</evidence>
<dbReference type="Gene3D" id="3.40.720.10">
    <property type="entry name" value="Alkaline Phosphatase, subunit A"/>
    <property type="match status" value="1"/>
</dbReference>
<dbReference type="CDD" id="cd16151">
    <property type="entry name" value="sulfatase_like"/>
    <property type="match status" value="1"/>
</dbReference>
<accession>A0ABY2WGG0</accession>
<dbReference type="EMBL" id="VCNI01000005">
    <property type="protein sequence ID" value="TMU50637.1"/>
    <property type="molecule type" value="Genomic_DNA"/>
</dbReference>
<evidence type="ECO:0000256" key="1">
    <source>
        <dbReference type="ARBA" id="ARBA00008779"/>
    </source>
</evidence>
<comment type="caution">
    <text evidence="6">The sequence shown here is derived from an EMBL/GenBank/DDBJ whole genome shotgun (WGS) entry which is preliminary data.</text>
</comment>
<dbReference type="Proteomes" id="UP000751614">
    <property type="component" value="Unassembled WGS sequence"/>
</dbReference>
<dbReference type="InterPro" id="IPR024607">
    <property type="entry name" value="Sulfatase_CS"/>
</dbReference>
<dbReference type="PANTHER" id="PTHR42693">
    <property type="entry name" value="ARYLSULFATASE FAMILY MEMBER"/>
    <property type="match status" value="1"/>
</dbReference>
<reference evidence="6 7" key="1">
    <citation type="submission" date="2019-05" db="EMBL/GenBank/DDBJ databases">
        <title>Flagellimonas sp. AsT0115, sp. nov., isolated from a marine red algae, Asparagopsis taxiformis.</title>
        <authorList>
            <person name="Kim J."/>
            <person name="Jeong S.E."/>
            <person name="Jeon C.O."/>
        </authorList>
    </citation>
    <scope>NUCLEOTIDE SEQUENCE [LARGE SCALE GENOMIC DNA]</scope>
    <source>
        <strain evidence="6 7">AsT0115</strain>
    </source>
</reference>
<feature type="domain" description="Sulfatase N-terminal" evidence="5">
    <location>
        <begin position="29"/>
        <end position="337"/>
    </location>
</feature>
<evidence type="ECO:0000259" key="5">
    <source>
        <dbReference type="Pfam" id="PF00884"/>
    </source>
</evidence>
<keyword evidence="3" id="KW-0378">Hydrolase</keyword>
<protein>
    <submittedName>
        <fullName evidence="6">Arylsulfatase</fullName>
    </submittedName>
</protein>
<evidence type="ECO:0000313" key="7">
    <source>
        <dbReference type="Proteomes" id="UP000751614"/>
    </source>
</evidence>
<keyword evidence="2" id="KW-0479">Metal-binding</keyword>